<feature type="domain" description="ATP-dependent RNA helicase SUV3 DEXQ-box helicase" evidence="11">
    <location>
        <begin position="73"/>
        <end position="224"/>
    </location>
</feature>
<dbReference type="CDD" id="cd17913">
    <property type="entry name" value="DEXQc_Suv3"/>
    <property type="match status" value="1"/>
</dbReference>
<evidence type="ECO:0000313" key="13">
    <source>
        <dbReference type="Proteomes" id="UP000824469"/>
    </source>
</evidence>
<keyword evidence="4" id="KW-0547">Nucleotide-binding</keyword>
<dbReference type="GO" id="GO:0000965">
    <property type="term" value="P:mitochondrial RNA 3'-end processing"/>
    <property type="evidence" value="ECO:0007669"/>
    <property type="project" value="TreeGrafter"/>
</dbReference>
<evidence type="ECO:0000313" key="12">
    <source>
        <dbReference type="EMBL" id="KAH9295763.1"/>
    </source>
</evidence>
<dbReference type="InterPro" id="IPR044774">
    <property type="entry name" value="Suv3_DEXQc"/>
</dbReference>
<dbReference type="InterPro" id="IPR027417">
    <property type="entry name" value="P-loop_NTPase"/>
</dbReference>
<dbReference type="InterPro" id="IPR050699">
    <property type="entry name" value="RNA-DNA_Helicase"/>
</dbReference>
<keyword evidence="9" id="KW-0496">Mitochondrion</keyword>
<feature type="non-terminal residue" evidence="12">
    <location>
        <position position="225"/>
    </location>
</feature>
<sequence>FFSGLEIKVMATILVRHFPAILSSSVYTAVERLQPYLGHVMHTNCVWRIYLCAMLSSRFYHKGKFDLTDLTHPHTWYPLARGKNRTVLLHVGPTNSGKTYQALKRLELSSSGLYCGPLRLLAWEVADRLNKANVPCNLITGQEREEIDGAKHMAVTVEMADVSCTYKCAVIDEIQMIGCKTRGFSFTRALLGIPADELHLCGDPAAVPLIQEMLSVTGDIIQVTN</sequence>
<keyword evidence="8" id="KW-0809">Transit peptide</keyword>
<dbReference type="InterPro" id="IPR055206">
    <property type="entry name" value="DEXQc_SUV3"/>
</dbReference>
<accession>A0AA38FAV9</accession>
<gene>
    <name evidence="12" type="ORF">KI387_039351</name>
</gene>
<evidence type="ECO:0000256" key="10">
    <source>
        <dbReference type="ARBA" id="ARBA00047984"/>
    </source>
</evidence>
<organism evidence="12 13">
    <name type="scientific">Taxus chinensis</name>
    <name type="common">Chinese yew</name>
    <name type="synonym">Taxus wallichiana var. chinensis</name>
    <dbReference type="NCBI Taxonomy" id="29808"/>
    <lineage>
        <taxon>Eukaryota</taxon>
        <taxon>Viridiplantae</taxon>
        <taxon>Streptophyta</taxon>
        <taxon>Embryophyta</taxon>
        <taxon>Tracheophyta</taxon>
        <taxon>Spermatophyta</taxon>
        <taxon>Pinopsida</taxon>
        <taxon>Pinidae</taxon>
        <taxon>Conifers II</taxon>
        <taxon>Cupressales</taxon>
        <taxon>Taxaceae</taxon>
        <taxon>Taxus</taxon>
    </lineage>
</organism>
<dbReference type="PANTHER" id="PTHR12131">
    <property type="entry name" value="ATP-DEPENDENT RNA AND DNA HELICASE"/>
    <property type="match status" value="1"/>
</dbReference>
<comment type="catalytic activity">
    <reaction evidence="10">
        <text>ATP + H2O = ADP + phosphate + H(+)</text>
        <dbReference type="Rhea" id="RHEA:13065"/>
        <dbReference type="ChEBI" id="CHEBI:15377"/>
        <dbReference type="ChEBI" id="CHEBI:15378"/>
        <dbReference type="ChEBI" id="CHEBI:30616"/>
        <dbReference type="ChEBI" id="CHEBI:43474"/>
        <dbReference type="ChEBI" id="CHEBI:456216"/>
        <dbReference type="EC" id="3.6.4.13"/>
    </reaction>
</comment>
<dbReference type="Gene3D" id="3.40.50.300">
    <property type="entry name" value="P-loop containing nucleotide triphosphate hydrolases"/>
    <property type="match status" value="1"/>
</dbReference>
<evidence type="ECO:0000256" key="8">
    <source>
        <dbReference type="ARBA" id="ARBA00022946"/>
    </source>
</evidence>
<comment type="subcellular location">
    <subcellularLocation>
        <location evidence="1">Mitochondrion matrix</location>
    </subcellularLocation>
</comment>
<evidence type="ECO:0000256" key="3">
    <source>
        <dbReference type="ARBA" id="ARBA00012552"/>
    </source>
</evidence>
<evidence type="ECO:0000256" key="5">
    <source>
        <dbReference type="ARBA" id="ARBA00022801"/>
    </source>
</evidence>
<dbReference type="GO" id="GO:0016787">
    <property type="term" value="F:hydrolase activity"/>
    <property type="evidence" value="ECO:0007669"/>
    <property type="project" value="UniProtKB-KW"/>
</dbReference>
<dbReference type="Proteomes" id="UP000824469">
    <property type="component" value="Unassembled WGS sequence"/>
</dbReference>
<dbReference type="AlphaFoldDB" id="A0AA38FAV9"/>
<evidence type="ECO:0000256" key="7">
    <source>
        <dbReference type="ARBA" id="ARBA00022840"/>
    </source>
</evidence>
<evidence type="ECO:0000256" key="1">
    <source>
        <dbReference type="ARBA" id="ARBA00004305"/>
    </source>
</evidence>
<reference evidence="12 13" key="1">
    <citation type="journal article" date="2021" name="Nat. Plants">
        <title>The Taxus genome provides insights into paclitaxel biosynthesis.</title>
        <authorList>
            <person name="Xiong X."/>
            <person name="Gou J."/>
            <person name="Liao Q."/>
            <person name="Li Y."/>
            <person name="Zhou Q."/>
            <person name="Bi G."/>
            <person name="Li C."/>
            <person name="Du R."/>
            <person name="Wang X."/>
            <person name="Sun T."/>
            <person name="Guo L."/>
            <person name="Liang H."/>
            <person name="Lu P."/>
            <person name="Wu Y."/>
            <person name="Zhang Z."/>
            <person name="Ro D.K."/>
            <person name="Shang Y."/>
            <person name="Huang S."/>
            <person name="Yan J."/>
        </authorList>
    </citation>
    <scope>NUCLEOTIDE SEQUENCE [LARGE SCALE GENOMIC DNA]</scope>
    <source>
        <strain evidence="12">Ta-2019</strain>
    </source>
</reference>
<keyword evidence="6" id="KW-0347">Helicase</keyword>
<proteinExistence type="predicted"/>
<dbReference type="GO" id="GO:0003724">
    <property type="term" value="F:RNA helicase activity"/>
    <property type="evidence" value="ECO:0007669"/>
    <property type="project" value="UniProtKB-EC"/>
</dbReference>
<comment type="caution">
    <text evidence="12">The sequence shown here is derived from an EMBL/GenBank/DDBJ whole genome shotgun (WGS) entry which is preliminary data.</text>
</comment>
<evidence type="ECO:0000259" key="11">
    <source>
        <dbReference type="Pfam" id="PF22527"/>
    </source>
</evidence>
<dbReference type="PANTHER" id="PTHR12131:SF1">
    <property type="entry name" value="ATP-DEPENDENT RNA HELICASE SUPV3L1, MITOCHONDRIAL-RELATED"/>
    <property type="match status" value="1"/>
</dbReference>
<dbReference type="FunFam" id="3.40.50.300:FF:000269">
    <property type="entry name" value="ATP-dependent RNA helicase SUPV3L1, mitochondrial"/>
    <property type="match status" value="1"/>
</dbReference>
<keyword evidence="13" id="KW-1185">Reference proteome</keyword>
<name>A0AA38FAV9_TAXCH</name>
<comment type="subunit">
    <text evidence="2">Homodimer; in free form. Component of the mitochondrial degradosome (mtEXO) complex which is a heteropentamer containing 2 copies of SUPV3L1 and 3 copies of PNPT1.</text>
</comment>
<evidence type="ECO:0000256" key="9">
    <source>
        <dbReference type="ARBA" id="ARBA00023128"/>
    </source>
</evidence>
<keyword evidence="7" id="KW-0067">ATP-binding</keyword>
<dbReference type="EMBL" id="JAHRHJ020000011">
    <property type="protein sequence ID" value="KAH9295763.1"/>
    <property type="molecule type" value="Genomic_DNA"/>
</dbReference>
<dbReference type="SUPFAM" id="SSF52540">
    <property type="entry name" value="P-loop containing nucleoside triphosphate hydrolases"/>
    <property type="match status" value="1"/>
</dbReference>
<keyword evidence="5" id="KW-0378">Hydrolase</keyword>
<dbReference type="EC" id="3.6.4.13" evidence="3"/>
<evidence type="ECO:0000256" key="6">
    <source>
        <dbReference type="ARBA" id="ARBA00022806"/>
    </source>
</evidence>
<protein>
    <recommendedName>
        <fullName evidence="3">RNA helicase</fullName>
        <ecNumber evidence="3">3.6.4.13</ecNumber>
    </recommendedName>
</protein>
<evidence type="ECO:0000256" key="2">
    <source>
        <dbReference type="ARBA" id="ARBA00011661"/>
    </source>
</evidence>
<dbReference type="GO" id="GO:0045025">
    <property type="term" value="C:mitochondrial degradosome"/>
    <property type="evidence" value="ECO:0007669"/>
    <property type="project" value="TreeGrafter"/>
</dbReference>
<dbReference type="Pfam" id="PF22527">
    <property type="entry name" value="DEXQc_Suv3"/>
    <property type="match status" value="1"/>
</dbReference>
<evidence type="ECO:0000256" key="4">
    <source>
        <dbReference type="ARBA" id="ARBA00022741"/>
    </source>
</evidence>
<dbReference type="GO" id="GO:0005759">
    <property type="term" value="C:mitochondrial matrix"/>
    <property type="evidence" value="ECO:0007669"/>
    <property type="project" value="UniProtKB-SubCell"/>
</dbReference>
<dbReference type="GO" id="GO:0005524">
    <property type="term" value="F:ATP binding"/>
    <property type="evidence" value="ECO:0007669"/>
    <property type="project" value="UniProtKB-KW"/>
</dbReference>